<proteinExistence type="predicted"/>
<organism evidence="1 2">
    <name type="scientific">Streptomyces fragilis</name>
    <dbReference type="NCBI Taxonomy" id="67301"/>
    <lineage>
        <taxon>Bacteria</taxon>
        <taxon>Bacillati</taxon>
        <taxon>Actinomycetota</taxon>
        <taxon>Actinomycetes</taxon>
        <taxon>Kitasatosporales</taxon>
        <taxon>Streptomycetaceae</taxon>
        <taxon>Streptomyces</taxon>
    </lineage>
</organism>
<name>A0ABV2YFD2_9ACTN</name>
<evidence type="ECO:0000313" key="1">
    <source>
        <dbReference type="EMBL" id="MEU3554432.1"/>
    </source>
</evidence>
<reference evidence="1 2" key="1">
    <citation type="submission" date="2024-06" db="EMBL/GenBank/DDBJ databases">
        <title>The Natural Products Discovery Center: Release of the First 8490 Sequenced Strains for Exploring Actinobacteria Biosynthetic Diversity.</title>
        <authorList>
            <person name="Kalkreuter E."/>
            <person name="Kautsar S.A."/>
            <person name="Yang D."/>
            <person name="Bader C.D."/>
            <person name="Teijaro C.N."/>
            <person name="Fluegel L."/>
            <person name="Davis C.M."/>
            <person name="Simpson J.R."/>
            <person name="Lauterbach L."/>
            <person name="Steele A.D."/>
            <person name="Gui C."/>
            <person name="Meng S."/>
            <person name="Li G."/>
            <person name="Viehrig K."/>
            <person name="Ye F."/>
            <person name="Su P."/>
            <person name="Kiefer A.F."/>
            <person name="Nichols A."/>
            <person name="Cepeda A.J."/>
            <person name="Yan W."/>
            <person name="Fan B."/>
            <person name="Jiang Y."/>
            <person name="Adhikari A."/>
            <person name="Zheng C.-J."/>
            <person name="Schuster L."/>
            <person name="Cowan T.M."/>
            <person name="Smanski M.J."/>
            <person name="Chevrette M.G."/>
            <person name="De Carvalho L.P.S."/>
            <person name="Shen B."/>
        </authorList>
    </citation>
    <scope>NUCLEOTIDE SEQUENCE [LARGE SCALE GENOMIC DNA]</scope>
    <source>
        <strain evidence="1 2">NPDC038104</strain>
    </source>
</reference>
<protein>
    <recommendedName>
        <fullName evidence="3">Formate hydrogenlyase regulatory protein HycA</fullName>
    </recommendedName>
</protein>
<evidence type="ECO:0000313" key="2">
    <source>
        <dbReference type="Proteomes" id="UP001550850"/>
    </source>
</evidence>
<evidence type="ECO:0008006" key="3">
    <source>
        <dbReference type="Google" id="ProtNLM"/>
    </source>
</evidence>
<keyword evidence="2" id="KW-1185">Reference proteome</keyword>
<dbReference type="Proteomes" id="UP001550850">
    <property type="component" value="Unassembled WGS sequence"/>
</dbReference>
<dbReference type="EMBL" id="JBEZUR010000010">
    <property type="protein sequence ID" value="MEU3554432.1"/>
    <property type="molecule type" value="Genomic_DNA"/>
</dbReference>
<accession>A0ABV2YFD2</accession>
<comment type="caution">
    <text evidence="1">The sequence shown here is derived from an EMBL/GenBank/DDBJ whole genome shotgun (WGS) entry which is preliminary data.</text>
</comment>
<dbReference type="RefSeq" id="WP_108956572.1">
    <property type="nucleotide sequence ID" value="NZ_BEVZ01000008.1"/>
</dbReference>
<sequence length="155" mass="17259">MAIPQVIPIAHEPDGRTATIGRYAGGQFLASVTYAYPVGYRPDDGWERQRRLYAVLHTFDADGVHRDTDVWFGGTWADQRSDPAVLGQAEAHLTKLLETLPSRSYGDIAVRPFRRTVDGVLFGLLVESEDEGDEWTELHPDRLGFGPPWNGAHEA</sequence>
<gene>
    <name evidence="1" type="ORF">AB0E65_09460</name>
</gene>